<evidence type="ECO:0000256" key="2">
    <source>
        <dbReference type="ARBA" id="ARBA00022487"/>
    </source>
</evidence>
<dbReference type="Proteomes" id="UP000663828">
    <property type="component" value="Unassembled WGS sequence"/>
</dbReference>
<comment type="caution">
    <text evidence="6">The sequence shown here is derived from an EMBL/GenBank/DDBJ whole genome shotgun (WGS) entry which is preliminary data.</text>
</comment>
<evidence type="ECO:0000256" key="4">
    <source>
        <dbReference type="SAM" id="Phobius"/>
    </source>
</evidence>
<dbReference type="SUPFAM" id="SSF53474">
    <property type="entry name" value="alpha/beta-Hydrolases"/>
    <property type="match status" value="1"/>
</dbReference>
<dbReference type="Gene3D" id="3.40.50.1820">
    <property type="entry name" value="alpha/beta hydrolase"/>
    <property type="match status" value="3"/>
</dbReference>
<name>A0A815SLP9_ADIRI</name>
<evidence type="ECO:0000313" key="6">
    <source>
        <dbReference type="EMBL" id="CAF1491456.1"/>
    </source>
</evidence>
<comment type="similarity">
    <text evidence="1">Belongs to the type-B carboxylesterase/lipase family.</text>
</comment>
<feature type="transmembrane region" description="Helical" evidence="4">
    <location>
        <begin position="56"/>
        <end position="74"/>
    </location>
</feature>
<keyword evidence="4" id="KW-1133">Transmembrane helix</keyword>
<protein>
    <recommendedName>
        <fullName evidence="5">Carboxylesterase type B domain-containing protein</fullName>
    </recommendedName>
</protein>
<evidence type="ECO:0000313" key="7">
    <source>
        <dbReference type="Proteomes" id="UP000663828"/>
    </source>
</evidence>
<dbReference type="InterPro" id="IPR029058">
    <property type="entry name" value="AB_hydrolase_fold"/>
</dbReference>
<dbReference type="GO" id="GO:0052689">
    <property type="term" value="F:carboxylic ester hydrolase activity"/>
    <property type="evidence" value="ECO:0007669"/>
    <property type="project" value="UniProtKB-KW"/>
</dbReference>
<sequence>MAIKSTTEITNQYSSTIFNNDSSLFTISIPSTSSSTSNTYITLTSLQSSSLYSNTSLISLSTTMYLLITIYLLVFHQKDSYGQIGSLNHSFISYEYLSLHSEHYHDRDFLSICTLNITLTISLTKTNKVSPMAHIEQGIYIGRQMTTNGTNVNYWLGIPYAQQSVGSLRWTPPQALATANETAEAYVDNSCLQEYNFGFLRTETCLTLNVYAPENASRLPVFVWIHDDAFTSGAATHQITVGGESAGGISITLLLTSSLVADDAFQRAIVQSSSMWPSLLFTLQEATNKTVIDGYVLDDIMENYYAQRNFKRIPVLIGSTASETTTMTYRIFNDTINSTQAQNFLETLYNTTIIDKLPTVYGPMATYGNPFTYLNVIYSDAWVKCGARRLAARFSEYVVPSYLYTYSYIVSAAPSCCGAVHTAELPMLFPSYLRYLYRNYTFTALDQQLSKNVALYWAHFIYNSDHNYDINPTNWSVCCSSTDNDLTIGTNPHMRSYYYNLTCSGLWDQYAVTNSTTAASTMKYDCTSQYYLSLFVLFSITIYVHV</sequence>
<dbReference type="PANTHER" id="PTHR43918:SF4">
    <property type="entry name" value="CARBOXYLIC ESTER HYDROLASE"/>
    <property type="match status" value="1"/>
</dbReference>
<dbReference type="Pfam" id="PF00135">
    <property type="entry name" value="COesterase"/>
    <property type="match status" value="2"/>
</dbReference>
<dbReference type="AlphaFoldDB" id="A0A815SLP9"/>
<keyword evidence="4" id="KW-0472">Membrane</keyword>
<dbReference type="InterPro" id="IPR050654">
    <property type="entry name" value="AChE-related_enzymes"/>
</dbReference>
<keyword evidence="7" id="KW-1185">Reference proteome</keyword>
<evidence type="ECO:0000259" key="5">
    <source>
        <dbReference type="Pfam" id="PF00135"/>
    </source>
</evidence>
<evidence type="ECO:0000256" key="1">
    <source>
        <dbReference type="ARBA" id="ARBA00005964"/>
    </source>
</evidence>
<feature type="domain" description="Carboxylesterase type B" evidence="5">
    <location>
        <begin position="131"/>
        <end position="235"/>
    </location>
</feature>
<dbReference type="InterPro" id="IPR002018">
    <property type="entry name" value="CarbesteraseB"/>
</dbReference>
<keyword evidence="3" id="KW-0378">Hydrolase</keyword>
<keyword evidence="2" id="KW-0719">Serine esterase</keyword>
<feature type="domain" description="Carboxylesterase type B" evidence="5">
    <location>
        <begin position="289"/>
        <end position="503"/>
    </location>
</feature>
<keyword evidence="4" id="KW-0812">Transmembrane</keyword>
<gene>
    <name evidence="6" type="ORF">XAT740_LOCUS39110</name>
</gene>
<proteinExistence type="inferred from homology"/>
<organism evidence="6 7">
    <name type="scientific">Adineta ricciae</name>
    <name type="common">Rotifer</name>
    <dbReference type="NCBI Taxonomy" id="249248"/>
    <lineage>
        <taxon>Eukaryota</taxon>
        <taxon>Metazoa</taxon>
        <taxon>Spiralia</taxon>
        <taxon>Gnathifera</taxon>
        <taxon>Rotifera</taxon>
        <taxon>Eurotatoria</taxon>
        <taxon>Bdelloidea</taxon>
        <taxon>Adinetida</taxon>
        <taxon>Adinetidae</taxon>
        <taxon>Adineta</taxon>
    </lineage>
</organism>
<dbReference type="EMBL" id="CAJNOR010004296">
    <property type="protein sequence ID" value="CAF1491456.1"/>
    <property type="molecule type" value="Genomic_DNA"/>
</dbReference>
<accession>A0A815SLP9</accession>
<dbReference type="PANTHER" id="PTHR43918">
    <property type="entry name" value="ACETYLCHOLINESTERASE"/>
    <property type="match status" value="1"/>
</dbReference>
<reference evidence="6" key="1">
    <citation type="submission" date="2021-02" db="EMBL/GenBank/DDBJ databases">
        <authorList>
            <person name="Nowell W R."/>
        </authorList>
    </citation>
    <scope>NUCLEOTIDE SEQUENCE</scope>
</reference>
<evidence type="ECO:0000256" key="3">
    <source>
        <dbReference type="ARBA" id="ARBA00022801"/>
    </source>
</evidence>